<protein>
    <submittedName>
        <fullName evidence="2">Uncharacterized protein</fullName>
    </submittedName>
</protein>
<gene>
    <name evidence="2" type="ORF">DAEQUDRAFT_733631</name>
</gene>
<feature type="signal peptide" evidence="1">
    <location>
        <begin position="1"/>
        <end position="19"/>
    </location>
</feature>
<dbReference type="Proteomes" id="UP000076727">
    <property type="component" value="Unassembled WGS sequence"/>
</dbReference>
<dbReference type="AlphaFoldDB" id="A0A165KV63"/>
<organism evidence="2 3">
    <name type="scientific">Daedalea quercina L-15889</name>
    <dbReference type="NCBI Taxonomy" id="1314783"/>
    <lineage>
        <taxon>Eukaryota</taxon>
        <taxon>Fungi</taxon>
        <taxon>Dikarya</taxon>
        <taxon>Basidiomycota</taxon>
        <taxon>Agaricomycotina</taxon>
        <taxon>Agaricomycetes</taxon>
        <taxon>Polyporales</taxon>
        <taxon>Fomitopsis</taxon>
    </lineage>
</organism>
<reference evidence="2 3" key="1">
    <citation type="journal article" date="2016" name="Mol. Biol. Evol.">
        <title>Comparative Genomics of Early-Diverging Mushroom-Forming Fungi Provides Insights into the Origins of Lignocellulose Decay Capabilities.</title>
        <authorList>
            <person name="Nagy L.G."/>
            <person name="Riley R."/>
            <person name="Tritt A."/>
            <person name="Adam C."/>
            <person name="Daum C."/>
            <person name="Floudas D."/>
            <person name="Sun H."/>
            <person name="Yadav J.S."/>
            <person name="Pangilinan J."/>
            <person name="Larsson K.H."/>
            <person name="Matsuura K."/>
            <person name="Barry K."/>
            <person name="Labutti K."/>
            <person name="Kuo R."/>
            <person name="Ohm R.A."/>
            <person name="Bhattacharya S.S."/>
            <person name="Shirouzu T."/>
            <person name="Yoshinaga Y."/>
            <person name="Martin F.M."/>
            <person name="Grigoriev I.V."/>
            <person name="Hibbett D.S."/>
        </authorList>
    </citation>
    <scope>NUCLEOTIDE SEQUENCE [LARGE SCALE GENOMIC DNA]</scope>
    <source>
        <strain evidence="2 3">L-15889</strain>
    </source>
</reference>
<proteinExistence type="predicted"/>
<keyword evidence="1" id="KW-0732">Signal</keyword>
<evidence type="ECO:0000256" key="1">
    <source>
        <dbReference type="SAM" id="SignalP"/>
    </source>
</evidence>
<accession>A0A165KV63</accession>
<evidence type="ECO:0000313" key="3">
    <source>
        <dbReference type="Proteomes" id="UP000076727"/>
    </source>
</evidence>
<dbReference type="EMBL" id="KV429169">
    <property type="protein sequence ID" value="KZT63622.1"/>
    <property type="molecule type" value="Genomic_DNA"/>
</dbReference>
<evidence type="ECO:0000313" key="2">
    <source>
        <dbReference type="EMBL" id="KZT63622.1"/>
    </source>
</evidence>
<sequence>MLTHLSGLLALLYAFAATATPHVWDKPPATVAVTRKFNFTGGSTFVEMDRARVQSLFSHKC</sequence>
<keyword evidence="3" id="KW-1185">Reference proteome</keyword>
<feature type="chain" id="PRO_5007861260" evidence="1">
    <location>
        <begin position="20"/>
        <end position="61"/>
    </location>
</feature>
<name>A0A165KV63_9APHY</name>